<dbReference type="InterPro" id="IPR001810">
    <property type="entry name" value="F-box_dom"/>
</dbReference>
<organism evidence="4 5">
    <name type="scientific">Trema orientale</name>
    <name type="common">Charcoal tree</name>
    <name type="synonym">Celtis orientalis</name>
    <dbReference type="NCBI Taxonomy" id="63057"/>
    <lineage>
        <taxon>Eukaryota</taxon>
        <taxon>Viridiplantae</taxon>
        <taxon>Streptophyta</taxon>
        <taxon>Embryophyta</taxon>
        <taxon>Tracheophyta</taxon>
        <taxon>Spermatophyta</taxon>
        <taxon>Magnoliopsida</taxon>
        <taxon>eudicotyledons</taxon>
        <taxon>Gunneridae</taxon>
        <taxon>Pentapetalae</taxon>
        <taxon>rosids</taxon>
        <taxon>fabids</taxon>
        <taxon>Rosales</taxon>
        <taxon>Cannabaceae</taxon>
        <taxon>Trema</taxon>
    </lineage>
</organism>
<reference evidence="5" key="1">
    <citation type="submission" date="2016-06" db="EMBL/GenBank/DDBJ databases">
        <title>Parallel loss of symbiosis genes in relatives of nitrogen-fixing non-legume Parasponia.</title>
        <authorList>
            <person name="Van Velzen R."/>
            <person name="Holmer R."/>
            <person name="Bu F."/>
            <person name="Rutten L."/>
            <person name="Van Zeijl A."/>
            <person name="Liu W."/>
            <person name="Santuari L."/>
            <person name="Cao Q."/>
            <person name="Sharma T."/>
            <person name="Shen D."/>
            <person name="Roswanjaya Y."/>
            <person name="Wardhani T."/>
            <person name="Kalhor M.S."/>
            <person name="Jansen J."/>
            <person name="Van den Hoogen J."/>
            <person name="Gungor B."/>
            <person name="Hartog M."/>
            <person name="Hontelez J."/>
            <person name="Verver J."/>
            <person name="Yang W.-C."/>
            <person name="Schijlen E."/>
            <person name="Repin R."/>
            <person name="Schilthuizen M."/>
            <person name="Schranz E."/>
            <person name="Heidstra R."/>
            <person name="Miyata K."/>
            <person name="Fedorova E."/>
            <person name="Kohlen W."/>
            <person name="Bisseling T."/>
            <person name="Smit S."/>
            <person name="Geurts R."/>
        </authorList>
    </citation>
    <scope>NUCLEOTIDE SEQUENCE [LARGE SCALE GENOMIC DNA]</scope>
    <source>
        <strain evidence="5">cv. RG33-2</strain>
    </source>
</reference>
<dbReference type="PANTHER" id="PTHR46344">
    <property type="entry name" value="OS02G0202900 PROTEIN"/>
    <property type="match status" value="1"/>
</dbReference>
<dbReference type="OrthoDB" id="45365at2759"/>
<dbReference type="FunCoup" id="A0A2P5EB96">
    <property type="interactions" value="7"/>
</dbReference>
<gene>
    <name evidence="4" type="ORF">TorRG33x02_214090</name>
</gene>
<evidence type="ECO:0000313" key="5">
    <source>
        <dbReference type="Proteomes" id="UP000237000"/>
    </source>
</evidence>
<dbReference type="SUPFAM" id="SSF117281">
    <property type="entry name" value="Kelch motif"/>
    <property type="match status" value="1"/>
</dbReference>
<keyword evidence="2" id="KW-0677">Repeat</keyword>
<name>A0A2P5EB96_TREOI</name>
<dbReference type="STRING" id="63057.A0A2P5EB96"/>
<accession>A0A2P5EB96</accession>
<dbReference type="InterPro" id="IPR006652">
    <property type="entry name" value="Kelch_1"/>
</dbReference>
<feature type="domain" description="F-box" evidence="3">
    <location>
        <begin position="52"/>
        <end position="92"/>
    </location>
</feature>
<dbReference type="InParanoid" id="A0A2P5EB96"/>
<dbReference type="InterPro" id="IPR015915">
    <property type="entry name" value="Kelch-typ_b-propeller"/>
</dbReference>
<proteinExistence type="predicted"/>
<evidence type="ECO:0000313" key="4">
    <source>
        <dbReference type="EMBL" id="PON82835.1"/>
    </source>
</evidence>
<dbReference type="SUPFAM" id="SSF81383">
    <property type="entry name" value="F-box domain"/>
    <property type="match status" value="1"/>
</dbReference>
<dbReference type="Proteomes" id="UP000237000">
    <property type="component" value="Unassembled WGS sequence"/>
</dbReference>
<dbReference type="SMART" id="SM00612">
    <property type="entry name" value="Kelch"/>
    <property type="match status" value="3"/>
</dbReference>
<dbReference type="InterPro" id="IPR036047">
    <property type="entry name" value="F-box-like_dom_sf"/>
</dbReference>
<dbReference type="CDD" id="cd22152">
    <property type="entry name" value="F-box_AtAFR-like"/>
    <property type="match status" value="1"/>
</dbReference>
<dbReference type="Gene3D" id="2.120.10.80">
    <property type="entry name" value="Kelch-type beta propeller"/>
    <property type="match status" value="1"/>
</dbReference>
<keyword evidence="5" id="KW-1185">Reference proteome</keyword>
<dbReference type="Pfam" id="PF00646">
    <property type="entry name" value="F-box"/>
    <property type="match status" value="1"/>
</dbReference>
<dbReference type="AlphaFoldDB" id="A0A2P5EB96"/>
<comment type="caution">
    <text evidence="4">The sequence shown here is derived from an EMBL/GenBank/DDBJ whole genome shotgun (WGS) entry which is preliminary data.</text>
</comment>
<evidence type="ECO:0000256" key="1">
    <source>
        <dbReference type="ARBA" id="ARBA00022441"/>
    </source>
</evidence>
<dbReference type="PANTHER" id="PTHR46344:SF1">
    <property type="entry name" value="OS02G0504900 PROTEIN"/>
    <property type="match status" value="1"/>
</dbReference>
<dbReference type="SMART" id="SM00256">
    <property type="entry name" value="FBOX"/>
    <property type="match status" value="1"/>
</dbReference>
<evidence type="ECO:0000259" key="3">
    <source>
        <dbReference type="SMART" id="SM00256"/>
    </source>
</evidence>
<dbReference type="EMBL" id="JXTC01000188">
    <property type="protein sequence ID" value="PON82835.1"/>
    <property type="molecule type" value="Genomic_DNA"/>
</dbReference>
<dbReference type="Pfam" id="PF01344">
    <property type="entry name" value="Kelch_1"/>
    <property type="match status" value="3"/>
</dbReference>
<sequence length="385" mass="42661">MPGFVSESKRFKEPIMSLSDSLKQDTSICSNSYPCLTSQLLDDFDSPILPGLPDDVAKHCLALVPRANFPAMGGVCKKWRSFIQSKEFLTVRKLAGVLEEWLYILTMGTEGKESHWEVLDCMGQKNRILPAMPGLAKSGFGVVVLNGKLLVMAGHLVINGVFFASPDVYQYDSCLNSWSKLADMNVARYDFASAEVNGKVYVVGGYGMDGNSLSSAEVYNPETNTWSIIESLRRPRWGCFACGFEGKLYVMGGRSSFTIGNSKFVDVYNPERHSWCEMKNGCVMVTAYAVVGKNLFCMEWKNQRKLAIFNPIDNSWKMVQVPLTGSASIGFRFGILDGKLLLFSLDEEPSYQTLLYDPNAAPGSEWRTSEIRPSGSCLCCVTIKA</sequence>
<keyword evidence="1" id="KW-0880">Kelch repeat</keyword>
<protein>
    <submittedName>
        <fullName evidence="4">Kelch-type beta propeller</fullName>
    </submittedName>
</protein>
<evidence type="ECO:0000256" key="2">
    <source>
        <dbReference type="ARBA" id="ARBA00022737"/>
    </source>
</evidence>